<keyword evidence="5" id="KW-0808">Transferase</keyword>
<dbReference type="SUPFAM" id="SSF64484">
    <property type="entry name" value="beta and beta-prime subunits of DNA dependent RNA-polymerase"/>
    <property type="match status" value="1"/>
</dbReference>
<keyword evidence="6" id="KW-0548">Nucleotidyltransferase</keyword>
<keyword evidence="4" id="KW-0240">DNA-directed RNA polymerase</keyword>
<reference evidence="14" key="1">
    <citation type="submission" date="2021-07" db="EMBL/GenBank/DDBJ databases">
        <title>Draft genome of Mortierella alpina, strain LL118, isolated from an aspen leaf litter sample.</title>
        <authorList>
            <person name="Yang S."/>
            <person name="Vinatzer B.A."/>
        </authorList>
    </citation>
    <scope>NUCLEOTIDE SEQUENCE</scope>
    <source>
        <strain evidence="14">LL118</strain>
    </source>
</reference>
<dbReference type="GO" id="GO:0005634">
    <property type="term" value="C:nucleus"/>
    <property type="evidence" value="ECO:0007669"/>
    <property type="project" value="UniProtKB-SubCell"/>
</dbReference>
<keyword evidence="11" id="KW-0539">Nucleus</keyword>
<dbReference type="FunFam" id="3.90.1110.10:FF:000007">
    <property type="entry name" value="DNA-directed RNA polymerase subunit beta"/>
    <property type="match status" value="1"/>
</dbReference>
<dbReference type="InterPro" id="IPR037034">
    <property type="entry name" value="RNA_pol_Rpb2_2_sf"/>
</dbReference>
<keyword evidence="8" id="KW-0863">Zinc-finger</keyword>
<keyword evidence="10" id="KW-0804">Transcription</keyword>
<dbReference type="GO" id="GO:0000428">
    <property type="term" value="C:DNA-directed RNA polymerase complex"/>
    <property type="evidence" value="ECO:0007669"/>
    <property type="project" value="UniProtKB-KW"/>
</dbReference>
<evidence type="ECO:0000256" key="5">
    <source>
        <dbReference type="ARBA" id="ARBA00022679"/>
    </source>
</evidence>
<dbReference type="GO" id="GO:0032549">
    <property type="term" value="F:ribonucleoside binding"/>
    <property type="evidence" value="ECO:0007669"/>
    <property type="project" value="InterPro"/>
</dbReference>
<dbReference type="Proteomes" id="UP000717515">
    <property type="component" value="Unassembled WGS sequence"/>
</dbReference>
<feature type="non-terminal residue" evidence="14">
    <location>
        <position position="489"/>
    </location>
</feature>
<gene>
    <name evidence="14" type="ORF">KVV02_008188</name>
</gene>
<evidence type="ECO:0000256" key="8">
    <source>
        <dbReference type="ARBA" id="ARBA00022771"/>
    </source>
</evidence>
<keyword evidence="7" id="KW-0479">Metal-binding</keyword>
<dbReference type="InterPro" id="IPR015712">
    <property type="entry name" value="DNA-dir_RNA_pol_su2"/>
</dbReference>
<evidence type="ECO:0000256" key="7">
    <source>
        <dbReference type="ARBA" id="ARBA00022723"/>
    </source>
</evidence>
<sequence length="489" mass="55738">MPPIAKFNTLERERIFKNPSDRSFQTPALQEMVAPHIEAFNALMEFGVGSKSGLLDLAIQDIGEKAVFDLQGGGLGNKLTFWVDEVSLSKPTLSDKERHSVTRQIYPTEARERLNTYKGKMQAKLAWRVNDGPIVVETRDLGQVPVMIRSNRCNLEGAYPKELIKHHEESEEFGGYFLVNGIEKLIRLLIVPRRNHVIALIRSSFTNRGPTYSSYGTAIRCTRPDQTSQTNTVHYLTDGGSMLRFAWRKQEYLVPTMLILKALIDTSDKEIFDSVMLGDLENTFLTDRVELMLRSFKTYALHTREQCLAYLGDKFRVVMNFPEDYTDVQVGEGLLRKIVLVHLNDNRDKFNLLIFMIRKVYALVAGECSPDNPDSPQHQEVLLGGHLYGSIIKEKIEDWLNGVRAQINQDVRRKISGVDFMNHQYFTKTLQKTAGLQDIGQKMSYFLATGNLVSNTGLDLQQATGYTIVAEKLNFYRFLAHFRCIHRGS</sequence>
<evidence type="ECO:0000256" key="10">
    <source>
        <dbReference type="ARBA" id="ARBA00023163"/>
    </source>
</evidence>
<dbReference type="Pfam" id="PF04561">
    <property type="entry name" value="RNA_pol_Rpb2_2"/>
    <property type="match status" value="1"/>
</dbReference>
<evidence type="ECO:0000256" key="4">
    <source>
        <dbReference type="ARBA" id="ARBA00022478"/>
    </source>
</evidence>
<organism evidence="14 15">
    <name type="scientific">Mortierella alpina</name>
    <name type="common">Oleaginous fungus</name>
    <name type="synonym">Mortierella renispora</name>
    <dbReference type="NCBI Taxonomy" id="64518"/>
    <lineage>
        <taxon>Eukaryota</taxon>
        <taxon>Fungi</taxon>
        <taxon>Fungi incertae sedis</taxon>
        <taxon>Mucoromycota</taxon>
        <taxon>Mortierellomycotina</taxon>
        <taxon>Mortierellomycetes</taxon>
        <taxon>Mortierellales</taxon>
        <taxon>Mortierellaceae</taxon>
        <taxon>Mortierella</taxon>
    </lineage>
</organism>
<protein>
    <recommendedName>
        <fullName evidence="3">DNA-directed RNA polymerase</fullName>
        <ecNumber evidence="3">2.7.7.6</ecNumber>
    </recommendedName>
</protein>
<comment type="subcellular location">
    <subcellularLocation>
        <location evidence="1">Nucleus</location>
    </subcellularLocation>
</comment>
<dbReference type="GO" id="GO:0003677">
    <property type="term" value="F:DNA binding"/>
    <property type="evidence" value="ECO:0007669"/>
    <property type="project" value="InterPro"/>
</dbReference>
<evidence type="ECO:0000313" key="15">
    <source>
        <dbReference type="Proteomes" id="UP000717515"/>
    </source>
</evidence>
<feature type="domain" description="RNA polymerase beta subunit protrusion" evidence="13">
    <location>
        <begin position="32"/>
        <end position="415"/>
    </location>
</feature>
<evidence type="ECO:0000259" key="13">
    <source>
        <dbReference type="Pfam" id="PF04563"/>
    </source>
</evidence>
<dbReference type="GO" id="GO:0006351">
    <property type="term" value="P:DNA-templated transcription"/>
    <property type="evidence" value="ECO:0007669"/>
    <property type="project" value="InterPro"/>
</dbReference>
<feature type="domain" description="RNA polymerase Rpb2" evidence="12">
    <location>
        <begin position="193"/>
        <end position="381"/>
    </location>
</feature>
<comment type="caution">
    <text evidence="14">The sequence shown here is derived from an EMBL/GenBank/DDBJ whole genome shotgun (WGS) entry which is preliminary data.</text>
</comment>
<dbReference type="AlphaFoldDB" id="A0A9P8A2Z7"/>
<evidence type="ECO:0000313" key="14">
    <source>
        <dbReference type="EMBL" id="KAG9321885.1"/>
    </source>
</evidence>
<evidence type="ECO:0000256" key="2">
    <source>
        <dbReference type="ARBA" id="ARBA00006835"/>
    </source>
</evidence>
<dbReference type="Gene3D" id="3.90.1110.10">
    <property type="entry name" value="RNA polymerase Rpb2, domain 2"/>
    <property type="match status" value="1"/>
</dbReference>
<evidence type="ECO:0000256" key="1">
    <source>
        <dbReference type="ARBA" id="ARBA00004123"/>
    </source>
</evidence>
<accession>A0A9P8A2Z7</accession>
<dbReference type="Pfam" id="PF04563">
    <property type="entry name" value="RNA_pol_Rpb2_1"/>
    <property type="match status" value="1"/>
</dbReference>
<dbReference type="EMBL" id="JAIFTL010000177">
    <property type="protein sequence ID" value="KAG9321885.1"/>
    <property type="molecule type" value="Genomic_DNA"/>
</dbReference>
<name>A0A9P8A2Z7_MORAP</name>
<dbReference type="Gene3D" id="3.90.1100.10">
    <property type="match status" value="2"/>
</dbReference>
<dbReference type="GO" id="GO:0008270">
    <property type="term" value="F:zinc ion binding"/>
    <property type="evidence" value="ECO:0007669"/>
    <property type="project" value="UniProtKB-KW"/>
</dbReference>
<proteinExistence type="inferred from homology"/>
<dbReference type="GO" id="GO:0003899">
    <property type="term" value="F:DNA-directed RNA polymerase activity"/>
    <property type="evidence" value="ECO:0007669"/>
    <property type="project" value="UniProtKB-EC"/>
</dbReference>
<keyword evidence="9" id="KW-0862">Zinc</keyword>
<dbReference type="FunFam" id="3.90.1100.10:FF:000008">
    <property type="entry name" value="DNA-directed RNA polymerase subunit beta"/>
    <property type="match status" value="1"/>
</dbReference>
<evidence type="ECO:0000256" key="6">
    <source>
        <dbReference type="ARBA" id="ARBA00022695"/>
    </source>
</evidence>
<dbReference type="PANTHER" id="PTHR20856">
    <property type="entry name" value="DNA-DIRECTED RNA POLYMERASE I SUBUNIT 2"/>
    <property type="match status" value="1"/>
</dbReference>
<evidence type="ECO:0000256" key="11">
    <source>
        <dbReference type="ARBA" id="ARBA00023242"/>
    </source>
</evidence>
<dbReference type="InterPro" id="IPR007644">
    <property type="entry name" value="RNA_pol_bsu_protrusion"/>
</dbReference>
<evidence type="ECO:0000256" key="3">
    <source>
        <dbReference type="ARBA" id="ARBA00012418"/>
    </source>
</evidence>
<comment type="similarity">
    <text evidence="2">Belongs to the RNA polymerase beta chain family.</text>
</comment>
<evidence type="ECO:0000259" key="12">
    <source>
        <dbReference type="Pfam" id="PF04561"/>
    </source>
</evidence>
<dbReference type="EC" id="2.7.7.6" evidence="3"/>
<dbReference type="InterPro" id="IPR007642">
    <property type="entry name" value="RNA_pol_Rpb2_2"/>
</dbReference>
<evidence type="ECO:0000256" key="9">
    <source>
        <dbReference type="ARBA" id="ARBA00022833"/>
    </source>
</evidence>